<keyword evidence="1" id="KW-0472">Membrane</keyword>
<feature type="transmembrane region" description="Helical" evidence="1">
    <location>
        <begin position="192"/>
        <end position="213"/>
    </location>
</feature>
<protein>
    <submittedName>
        <fullName evidence="3">PH domain-containing protein</fullName>
    </submittedName>
</protein>
<reference evidence="4" key="1">
    <citation type="journal article" date="2019" name="Int. J. Syst. Evol. Microbiol.">
        <title>The Global Catalogue of Microorganisms (GCM) 10K type strain sequencing project: providing services to taxonomists for standard genome sequencing and annotation.</title>
        <authorList>
            <consortium name="The Broad Institute Genomics Platform"/>
            <consortium name="The Broad Institute Genome Sequencing Center for Infectious Disease"/>
            <person name="Wu L."/>
            <person name="Ma J."/>
        </authorList>
    </citation>
    <scope>NUCLEOTIDE SEQUENCE [LARGE SCALE GENOMIC DNA]</scope>
    <source>
        <strain evidence="4">CGMCC 4.1721</strain>
    </source>
</reference>
<gene>
    <name evidence="3" type="ORF">ACFPRK_02735</name>
</gene>
<evidence type="ECO:0000256" key="1">
    <source>
        <dbReference type="SAM" id="Phobius"/>
    </source>
</evidence>
<evidence type="ECO:0000313" key="3">
    <source>
        <dbReference type="EMBL" id="MFC5169522.1"/>
    </source>
</evidence>
<name>A0ABW0AX81_9ACTN</name>
<sequence length="214" mass="23175">MTSPTPSSEPAYADRTYRSGAGLVSGALLLLLLVWLGVDAVVRGSGWTPWLALAVMLTAIPLIVAFTLRPAVFADAQRIRIRNPFRMIVLPWSDVAAVRAKYSTEIHTHSGTKYQLWAVPVSLRERKRAARTAGRKAHDDPHGRTSVHADVRDTQARMASADQTVADLRELAEHATAGPEKATPTITASVRWAYEVIAPAAVGAVLLVVLLAIR</sequence>
<organism evidence="3 4">
    <name type="scientific">Streptomyces mutomycini</name>
    <dbReference type="NCBI Taxonomy" id="284036"/>
    <lineage>
        <taxon>Bacteria</taxon>
        <taxon>Bacillati</taxon>
        <taxon>Actinomycetota</taxon>
        <taxon>Actinomycetes</taxon>
        <taxon>Kitasatosporales</taxon>
        <taxon>Streptomycetaceae</taxon>
        <taxon>Streptomyces</taxon>
    </lineage>
</organism>
<feature type="domain" description="Low molecular weight protein antigen 6 PH" evidence="2">
    <location>
        <begin position="69"/>
        <end position="132"/>
    </location>
</feature>
<keyword evidence="4" id="KW-1185">Reference proteome</keyword>
<dbReference type="InterPro" id="IPR019692">
    <property type="entry name" value="CFP-6_PH"/>
</dbReference>
<dbReference type="RefSeq" id="WP_031096714.1">
    <property type="nucleotide sequence ID" value="NZ_JBFADZ010000007.1"/>
</dbReference>
<feature type="transmembrane region" description="Helical" evidence="1">
    <location>
        <begin position="50"/>
        <end position="72"/>
    </location>
</feature>
<keyword evidence="1" id="KW-1133">Transmembrane helix</keyword>
<feature type="transmembrane region" description="Helical" evidence="1">
    <location>
        <begin position="20"/>
        <end position="38"/>
    </location>
</feature>
<proteinExistence type="predicted"/>
<dbReference type="EMBL" id="JBHSKI010000001">
    <property type="protein sequence ID" value="MFC5169522.1"/>
    <property type="molecule type" value="Genomic_DNA"/>
</dbReference>
<comment type="caution">
    <text evidence="3">The sequence shown here is derived from an EMBL/GenBank/DDBJ whole genome shotgun (WGS) entry which is preliminary data.</text>
</comment>
<dbReference type="Proteomes" id="UP001596208">
    <property type="component" value="Unassembled WGS sequence"/>
</dbReference>
<accession>A0ABW0AX81</accession>
<evidence type="ECO:0000313" key="4">
    <source>
        <dbReference type="Proteomes" id="UP001596208"/>
    </source>
</evidence>
<keyword evidence="1" id="KW-0812">Transmembrane</keyword>
<evidence type="ECO:0000259" key="2">
    <source>
        <dbReference type="Pfam" id="PF10756"/>
    </source>
</evidence>
<dbReference type="Pfam" id="PF10756">
    <property type="entry name" value="bPH_6"/>
    <property type="match status" value="1"/>
</dbReference>